<reference evidence="2" key="1">
    <citation type="submission" date="2021-01" db="EMBL/GenBank/DDBJ databases">
        <authorList>
            <person name="Corre E."/>
            <person name="Pelletier E."/>
            <person name="Niang G."/>
            <person name="Scheremetjew M."/>
            <person name="Finn R."/>
            <person name="Kale V."/>
            <person name="Holt S."/>
            <person name="Cochrane G."/>
            <person name="Meng A."/>
            <person name="Brown T."/>
            <person name="Cohen L."/>
        </authorList>
    </citation>
    <scope>NUCLEOTIDE SEQUENCE</scope>
    <source>
        <strain evidence="2">CCMP2058</strain>
    </source>
</reference>
<evidence type="ECO:0000313" key="2">
    <source>
        <dbReference type="EMBL" id="CAD8462083.1"/>
    </source>
</evidence>
<proteinExistence type="predicted"/>
<sequence>MSTHYADRGCCECSSYFESRYHAYSGITRYFYLSAFLNAGLGVWGLVAADCPDLNPVFVEVLWIVCFIEAIAAVLVGSGIQYLMKGTGWAGFALFSISFYGIIILAKTAYIVLACILVGGGIAKSIYLLAVVSAFGFHLICGSWFILGIGFDDAIEEAIFHFSRPDKEKVHDPETQTKLLK</sequence>
<feature type="transmembrane region" description="Helical" evidence="1">
    <location>
        <begin position="30"/>
        <end position="49"/>
    </location>
</feature>
<organism evidence="2">
    <name type="scientific">Amorphochlora amoebiformis</name>
    <dbReference type="NCBI Taxonomy" id="1561963"/>
    <lineage>
        <taxon>Eukaryota</taxon>
        <taxon>Sar</taxon>
        <taxon>Rhizaria</taxon>
        <taxon>Cercozoa</taxon>
        <taxon>Chlorarachniophyceae</taxon>
        <taxon>Amorphochlora</taxon>
    </lineage>
</organism>
<dbReference type="EMBL" id="HBEM01030876">
    <property type="protein sequence ID" value="CAD8462083.1"/>
    <property type="molecule type" value="Transcribed_RNA"/>
</dbReference>
<feature type="transmembrane region" description="Helical" evidence="1">
    <location>
        <begin position="61"/>
        <end position="80"/>
    </location>
</feature>
<protein>
    <submittedName>
        <fullName evidence="2">Uncharacterized protein</fullName>
    </submittedName>
</protein>
<keyword evidence="1" id="KW-0472">Membrane</keyword>
<gene>
    <name evidence="2" type="ORF">LAMO00422_LOCUS21043</name>
</gene>
<keyword evidence="1" id="KW-0812">Transmembrane</keyword>
<evidence type="ECO:0000256" key="1">
    <source>
        <dbReference type="SAM" id="Phobius"/>
    </source>
</evidence>
<feature type="transmembrane region" description="Helical" evidence="1">
    <location>
        <begin position="92"/>
        <end position="120"/>
    </location>
</feature>
<name>A0A7S0DQB0_9EUKA</name>
<keyword evidence="1" id="KW-1133">Transmembrane helix</keyword>
<dbReference type="AlphaFoldDB" id="A0A7S0DQB0"/>
<feature type="transmembrane region" description="Helical" evidence="1">
    <location>
        <begin position="126"/>
        <end position="147"/>
    </location>
</feature>
<accession>A0A7S0DQB0</accession>